<evidence type="ECO:0000256" key="1">
    <source>
        <dbReference type="SAM" id="MobiDB-lite"/>
    </source>
</evidence>
<reference evidence="3" key="1">
    <citation type="submission" date="2025-08" db="UniProtKB">
        <authorList>
            <consortium name="RefSeq"/>
        </authorList>
    </citation>
    <scope>IDENTIFICATION</scope>
</reference>
<sequence length="535" mass="61412">MQAKNKGKTVDLVKKFESGQVTNSITRNPRQNVIKLPNTLNKNEFKESANFKNGSNFSNKTPSLLKQTQSTALTEKKTLTDSEPSQETNTETIKLNPTYRNTNIENANIRPIPAKRPTTKNEGNKAITQPTPIPRKPSYLKNFNQASEKKTNDDVPVTKVNDNQNKSAAIRKNDEQTKQIIKDNNHGRIQNIVSGKNQNIDLGNKHLLNKQQILSLPKVKETEDDKNESQTFTLVEEVLDDDEITNEILKNSNVLFNNFDELGLENYLKQAKKKDPSIISVDPSTGSFHKLENYHIHNSHQSISDNGNEKSFENKHKRTPSPSNNCNIHTTYSSNEAKIHIKFDNYTNIELEDALQQFHKYLETKLSSNLSNSSPSKQIFEKPSHRNFTDSKSRFFTWNKKMGRSSTWNHQTRRRMLNLNSFEDLTESCEKDAAPLNKEMLNPRLNRSYSSSVVERKDCSILHYNGSTSTVNTDNSDIEFERSSLSKWKKMFKKYSSGESLNKGTELNEDFGKNGTKRRWLFKNIFSSNKHRIEK</sequence>
<feature type="compositionally biased region" description="Polar residues" evidence="1">
    <location>
        <begin position="50"/>
        <end position="73"/>
    </location>
</feature>
<proteinExistence type="predicted"/>
<feature type="region of interest" description="Disordered" evidence="1">
    <location>
        <begin position="49"/>
        <end position="89"/>
    </location>
</feature>
<organism evidence="2 3">
    <name type="scientific">Hydra vulgaris</name>
    <name type="common">Hydra</name>
    <name type="synonym">Hydra attenuata</name>
    <dbReference type="NCBI Taxonomy" id="6087"/>
    <lineage>
        <taxon>Eukaryota</taxon>
        <taxon>Metazoa</taxon>
        <taxon>Cnidaria</taxon>
        <taxon>Hydrozoa</taxon>
        <taxon>Hydroidolina</taxon>
        <taxon>Anthoathecata</taxon>
        <taxon>Aplanulata</taxon>
        <taxon>Hydridae</taxon>
        <taxon>Hydra</taxon>
    </lineage>
</organism>
<protein>
    <submittedName>
        <fullName evidence="3">Guanylate cyclase alpha</fullName>
    </submittedName>
</protein>
<dbReference type="Proteomes" id="UP001652625">
    <property type="component" value="Chromosome 03"/>
</dbReference>
<evidence type="ECO:0000313" key="3">
    <source>
        <dbReference type="RefSeq" id="XP_065649395.1"/>
    </source>
</evidence>
<dbReference type="GeneID" id="124809175"/>
<feature type="region of interest" description="Disordered" evidence="1">
    <location>
        <begin position="299"/>
        <end position="324"/>
    </location>
</feature>
<gene>
    <name evidence="3" type="primary">LOC124809175</name>
</gene>
<accession>A0ABM4BK14</accession>
<name>A0ABM4BK14_HYDVU</name>
<keyword evidence="2" id="KW-1185">Reference proteome</keyword>
<evidence type="ECO:0000313" key="2">
    <source>
        <dbReference type="Proteomes" id="UP001652625"/>
    </source>
</evidence>
<feature type="region of interest" description="Disordered" evidence="1">
    <location>
        <begin position="112"/>
        <end position="139"/>
    </location>
</feature>
<dbReference type="RefSeq" id="XP_065649395.1">
    <property type="nucleotide sequence ID" value="XM_065793323.1"/>
</dbReference>